<protein>
    <submittedName>
        <fullName evidence="1">Uncharacterized protein</fullName>
    </submittedName>
</protein>
<dbReference type="EMBL" id="CAJOAX010047706">
    <property type="protein sequence ID" value="CAF4302821.1"/>
    <property type="molecule type" value="Genomic_DNA"/>
</dbReference>
<dbReference type="Proteomes" id="UP000663823">
    <property type="component" value="Unassembled WGS sequence"/>
</dbReference>
<sequence>AGLDVSFHNEDYHNGGAKIVSRNTAYASNIILQVRQSNQEVR</sequence>
<feature type="non-terminal residue" evidence="1">
    <location>
        <position position="1"/>
    </location>
</feature>
<accession>A0A820I7D6</accession>
<evidence type="ECO:0000313" key="2">
    <source>
        <dbReference type="Proteomes" id="UP000663823"/>
    </source>
</evidence>
<gene>
    <name evidence="1" type="ORF">OTI717_LOCUS42095</name>
</gene>
<reference evidence="1" key="1">
    <citation type="submission" date="2021-02" db="EMBL/GenBank/DDBJ databases">
        <authorList>
            <person name="Nowell W R."/>
        </authorList>
    </citation>
    <scope>NUCLEOTIDE SEQUENCE</scope>
</reference>
<evidence type="ECO:0000313" key="1">
    <source>
        <dbReference type="EMBL" id="CAF4302821.1"/>
    </source>
</evidence>
<comment type="caution">
    <text evidence="1">The sequence shown here is derived from an EMBL/GenBank/DDBJ whole genome shotgun (WGS) entry which is preliminary data.</text>
</comment>
<organism evidence="1 2">
    <name type="scientific">Rotaria sordida</name>
    <dbReference type="NCBI Taxonomy" id="392033"/>
    <lineage>
        <taxon>Eukaryota</taxon>
        <taxon>Metazoa</taxon>
        <taxon>Spiralia</taxon>
        <taxon>Gnathifera</taxon>
        <taxon>Rotifera</taxon>
        <taxon>Eurotatoria</taxon>
        <taxon>Bdelloidea</taxon>
        <taxon>Philodinida</taxon>
        <taxon>Philodinidae</taxon>
        <taxon>Rotaria</taxon>
    </lineage>
</organism>
<name>A0A820I7D6_9BILA</name>
<proteinExistence type="predicted"/>
<dbReference type="AlphaFoldDB" id="A0A820I7D6"/>
<dbReference type="Gene3D" id="3.40.50.720">
    <property type="entry name" value="NAD(P)-binding Rossmann-like Domain"/>
    <property type="match status" value="1"/>
</dbReference>